<evidence type="ECO:0000259" key="9">
    <source>
        <dbReference type="Pfam" id="PF12704"/>
    </source>
</evidence>
<comment type="subcellular location">
    <subcellularLocation>
        <location evidence="1">Cell membrane</location>
        <topology evidence="1">Multi-pass membrane protein</topology>
    </subcellularLocation>
</comment>
<keyword evidence="3 7" id="KW-0812">Transmembrane</keyword>
<accession>A0A810QNG9</accession>
<dbReference type="RefSeq" id="WP_187028797.1">
    <property type="nucleotide sequence ID" value="NZ_AP023421.1"/>
</dbReference>
<geneLocation type="plasmid" evidence="10 11">
    <name>pMM59_01</name>
</geneLocation>
<keyword evidence="10" id="KW-0614">Plasmid</keyword>
<keyword evidence="11" id="KW-1185">Reference proteome</keyword>
<keyword evidence="2" id="KW-1003">Cell membrane</keyword>
<dbReference type="EMBL" id="AP023421">
    <property type="protein sequence ID" value="BCK85653.1"/>
    <property type="molecule type" value="Genomic_DNA"/>
</dbReference>
<dbReference type="InterPro" id="IPR025857">
    <property type="entry name" value="MacB_PCD"/>
</dbReference>
<evidence type="ECO:0000256" key="2">
    <source>
        <dbReference type="ARBA" id="ARBA00022475"/>
    </source>
</evidence>
<feature type="domain" description="ABC3 transporter permease C-terminal" evidence="8">
    <location>
        <begin position="284"/>
        <end position="410"/>
    </location>
</feature>
<evidence type="ECO:0000256" key="5">
    <source>
        <dbReference type="ARBA" id="ARBA00023136"/>
    </source>
</evidence>
<dbReference type="GO" id="GO:0005886">
    <property type="term" value="C:plasma membrane"/>
    <property type="evidence" value="ECO:0007669"/>
    <property type="project" value="UniProtKB-SubCell"/>
</dbReference>
<proteinExistence type="inferred from homology"/>
<feature type="domain" description="MacB-like periplasmic core" evidence="9">
    <location>
        <begin position="22"/>
        <end position="231"/>
    </location>
</feature>
<name>A0A810QNG9_9FIRM</name>
<evidence type="ECO:0000256" key="7">
    <source>
        <dbReference type="SAM" id="Phobius"/>
    </source>
</evidence>
<feature type="transmembrane region" description="Helical" evidence="7">
    <location>
        <begin position="273"/>
        <end position="306"/>
    </location>
</feature>
<evidence type="ECO:0000313" key="10">
    <source>
        <dbReference type="EMBL" id="BCK85653.1"/>
    </source>
</evidence>
<dbReference type="GO" id="GO:0022857">
    <property type="term" value="F:transmembrane transporter activity"/>
    <property type="evidence" value="ECO:0007669"/>
    <property type="project" value="TreeGrafter"/>
</dbReference>
<dbReference type="Pfam" id="PF12704">
    <property type="entry name" value="MacB_PCD"/>
    <property type="match status" value="1"/>
</dbReference>
<evidence type="ECO:0000256" key="4">
    <source>
        <dbReference type="ARBA" id="ARBA00022989"/>
    </source>
</evidence>
<organism evidence="10 11">
    <name type="scientific">Pusillibacter faecalis</name>
    <dbReference type="NCBI Taxonomy" id="2714358"/>
    <lineage>
        <taxon>Bacteria</taxon>
        <taxon>Bacillati</taxon>
        <taxon>Bacillota</taxon>
        <taxon>Clostridia</taxon>
        <taxon>Eubacteriales</taxon>
        <taxon>Oscillospiraceae</taxon>
        <taxon>Pusillibacter</taxon>
    </lineage>
</organism>
<evidence type="ECO:0000256" key="6">
    <source>
        <dbReference type="ARBA" id="ARBA00038076"/>
    </source>
</evidence>
<reference evidence="10" key="1">
    <citation type="submission" date="2020-09" db="EMBL/GenBank/DDBJ databases">
        <title>New species isolated from human feces.</title>
        <authorList>
            <person name="Kitahara M."/>
            <person name="Shigeno Y."/>
            <person name="Shime M."/>
            <person name="Matsumoto Y."/>
            <person name="Nakamura S."/>
            <person name="Motooka D."/>
            <person name="Fukuoka S."/>
            <person name="Nishikawa H."/>
            <person name="Benno Y."/>
        </authorList>
    </citation>
    <scope>NUCLEOTIDE SEQUENCE</scope>
    <source>
        <strain evidence="10">MM59</strain>
        <plasmid evidence="10">pMM59_01</plasmid>
    </source>
</reference>
<keyword evidence="4 7" id="KW-1133">Transmembrane helix</keyword>
<sequence length="417" mass="44644">MNFTQSFKLALKSLRTSKMRAFLTMLGIIIGVGAVIVIISLGNGLTGMVQQQVDKLGVTQIYAYTWGMGDGTTSNITPDEMFAFVEEHPEAFDGITPWVSGGTGVRQGNTEFKKTNIYGVSEAMYRPETGTTLDGSTLARGRYLQYVDVAMRQNVCVIGAYLEINAFQGDALGKSLLIGGIPYTVVGVLAQNSDSLQEGGGDDAVYIPYQNAMQLSGTSYVSLYQITAASRDIVPSAQILLRDFLQDFYKDEDAWYNAYLVESMLDQVNMINAMMAVAMAVLVAIAAISLLVGGIGIMNIMLVSVTERTREIGIRKSLGAKRKDIRRQFIIEAGTTSAMGGILGILFGCLMAMGIGSLLGGMLISQMGVSGLTFNATPTFGAISVSFGVSVGIGVLFGYLPANKAAKLNPIDALRYE</sequence>
<dbReference type="Proteomes" id="UP000679848">
    <property type="component" value="Plasmid pMM59_01"/>
</dbReference>
<keyword evidence="5 7" id="KW-0472">Membrane</keyword>
<feature type="transmembrane region" description="Helical" evidence="7">
    <location>
        <begin position="21"/>
        <end position="42"/>
    </location>
</feature>
<dbReference type="AlphaFoldDB" id="A0A810QNG9"/>
<dbReference type="KEGG" id="pfaa:MM59RIKEN_29720"/>
<gene>
    <name evidence="10" type="ORF">MM59RIKEN_29720</name>
</gene>
<evidence type="ECO:0000313" key="11">
    <source>
        <dbReference type="Proteomes" id="UP000679848"/>
    </source>
</evidence>
<feature type="transmembrane region" description="Helical" evidence="7">
    <location>
        <begin position="379"/>
        <end position="400"/>
    </location>
</feature>
<dbReference type="PANTHER" id="PTHR30572">
    <property type="entry name" value="MEMBRANE COMPONENT OF TRANSPORTER-RELATED"/>
    <property type="match status" value="1"/>
</dbReference>
<dbReference type="Pfam" id="PF02687">
    <property type="entry name" value="FtsX"/>
    <property type="match status" value="1"/>
</dbReference>
<evidence type="ECO:0000259" key="8">
    <source>
        <dbReference type="Pfam" id="PF02687"/>
    </source>
</evidence>
<protein>
    <submittedName>
        <fullName evidence="10">ABC transporter permease</fullName>
    </submittedName>
</protein>
<dbReference type="PANTHER" id="PTHR30572:SF4">
    <property type="entry name" value="ABC TRANSPORTER PERMEASE YTRF"/>
    <property type="match status" value="1"/>
</dbReference>
<evidence type="ECO:0000256" key="1">
    <source>
        <dbReference type="ARBA" id="ARBA00004651"/>
    </source>
</evidence>
<comment type="similarity">
    <text evidence="6">Belongs to the ABC-4 integral membrane protein family.</text>
</comment>
<feature type="transmembrane region" description="Helical" evidence="7">
    <location>
        <begin position="329"/>
        <end position="359"/>
    </location>
</feature>
<dbReference type="InterPro" id="IPR050250">
    <property type="entry name" value="Macrolide_Exporter_MacB"/>
</dbReference>
<dbReference type="InterPro" id="IPR003838">
    <property type="entry name" value="ABC3_permease_C"/>
</dbReference>
<evidence type="ECO:0000256" key="3">
    <source>
        <dbReference type="ARBA" id="ARBA00022692"/>
    </source>
</evidence>